<dbReference type="AlphaFoldDB" id="A0A2S3ZRK1"/>
<reference evidence="2 3" key="1">
    <citation type="submission" date="2018-01" db="EMBL/GenBank/DDBJ databases">
        <title>Arthrobacter sp. nov., from glaciers in China.</title>
        <authorList>
            <person name="Liu Q."/>
            <person name="Xin Y.-H."/>
        </authorList>
    </citation>
    <scope>NUCLEOTIDE SEQUENCE [LARGE SCALE GENOMIC DNA]</scope>
    <source>
        <strain evidence="2 3">HLT2-12-2</strain>
    </source>
</reference>
<evidence type="ECO:0000313" key="2">
    <source>
        <dbReference type="EMBL" id="POH71830.1"/>
    </source>
</evidence>
<evidence type="ECO:0000256" key="1">
    <source>
        <dbReference type="SAM" id="MobiDB-lite"/>
    </source>
</evidence>
<dbReference type="EMBL" id="PPXC01000021">
    <property type="protein sequence ID" value="POH71830.1"/>
    <property type="molecule type" value="Genomic_DNA"/>
</dbReference>
<organism evidence="2 3">
    <name type="scientific">Arthrobacter glacialis</name>
    <dbReference type="NCBI Taxonomy" id="1664"/>
    <lineage>
        <taxon>Bacteria</taxon>
        <taxon>Bacillati</taxon>
        <taxon>Actinomycetota</taxon>
        <taxon>Actinomycetes</taxon>
        <taxon>Micrococcales</taxon>
        <taxon>Micrococcaceae</taxon>
        <taxon>Arthrobacter</taxon>
    </lineage>
</organism>
<dbReference type="Proteomes" id="UP000237061">
    <property type="component" value="Unassembled WGS sequence"/>
</dbReference>
<feature type="compositionally biased region" description="Basic and acidic residues" evidence="1">
    <location>
        <begin position="35"/>
        <end position="54"/>
    </location>
</feature>
<keyword evidence="3" id="KW-1185">Reference proteome</keyword>
<feature type="region of interest" description="Disordered" evidence="1">
    <location>
        <begin position="33"/>
        <end position="66"/>
    </location>
</feature>
<proteinExistence type="predicted"/>
<name>A0A2S3ZRK1_ARTGL</name>
<accession>A0A2S3ZRK1</accession>
<sequence length="66" mass="7420">MKLGISDAEHVKTKIDEVTRILNKPHPQVAAMLGDAREAGDRRSPGRNPRELLGDPRNQLVRQPRL</sequence>
<evidence type="ECO:0000313" key="3">
    <source>
        <dbReference type="Proteomes" id="UP000237061"/>
    </source>
</evidence>
<gene>
    <name evidence="2" type="ORF">CVS27_18710</name>
</gene>
<comment type="caution">
    <text evidence="2">The sequence shown here is derived from an EMBL/GenBank/DDBJ whole genome shotgun (WGS) entry which is preliminary data.</text>
</comment>
<protein>
    <submittedName>
        <fullName evidence="2">Uncharacterized protein</fullName>
    </submittedName>
</protein>